<organism evidence="1 2">
    <name type="scientific">Rhabditophanes sp. KR3021</name>
    <dbReference type="NCBI Taxonomy" id="114890"/>
    <lineage>
        <taxon>Eukaryota</taxon>
        <taxon>Metazoa</taxon>
        <taxon>Ecdysozoa</taxon>
        <taxon>Nematoda</taxon>
        <taxon>Chromadorea</taxon>
        <taxon>Rhabditida</taxon>
        <taxon>Tylenchina</taxon>
        <taxon>Panagrolaimomorpha</taxon>
        <taxon>Strongyloidoidea</taxon>
        <taxon>Alloionematidae</taxon>
        <taxon>Rhabditophanes</taxon>
    </lineage>
</organism>
<dbReference type="WBParaSite" id="RSKR_0000447400.1">
    <property type="protein sequence ID" value="RSKR_0000447400.1"/>
    <property type="gene ID" value="RSKR_0000447400"/>
</dbReference>
<evidence type="ECO:0000313" key="2">
    <source>
        <dbReference type="WBParaSite" id="RSKR_0000447400.1"/>
    </source>
</evidence>
<name>A0AC35TVZ0_9BILA</name>
<dbReference type="Proteomes" id="UP000095286">
    <property type="component" value="Unplaced"/>
</dbReference>
<protein>
    <submittedName>
        <fullName evidence="2">VPS13_C domain-containing protein</fullName>
    </submittedName>
</protein>
<sequence>MNNLCQPYNGLIHGPEEFAEGLAIGVTSVFSHTIGGVTGAAGRITGTWEKELLHSPLMMSTNERDKKSKTESRTTLAKEWLEIHP</sequence>
<reference evidence="2" key="1">
    <citation type="submission" date="2016-11" db="UniProtKB">
        <authorList>
            <consortium name="WormBaseParasite"/>
        </authorList>
    </citation>
    <scope>IDENTIFICATION</scope>
    <source>
        <strain evidence="2">KR3021</strain>
    </source>
</reference>
<evidence type="ECO:0000313" key="1">
    <source>
        <dbReference type="Proteomes" id="UP000095286"/>
    </source>
</evidence>
<accession>A0AC35TVZ0</accession>
<proteinExistence type="predicted"/>